<dbReference type="RefSeq" id="WP_236097140.1">
    <property type="nucleotide sequence ID" value="NZ_BJCF01000028.1"/>
</dbReference>
<organism evidence="2 3">
    <name type="scientific">Dolichospermum planctonicum</name>
    <dbReference type="NCBI Taxonomy" id="136072"/>
    <lineage>
        <taxon>Bacteria</taxon>
        <taxon>Bacillati</taxon>
        <taxon>Cyanobacteriota</taxon>
        <taxon>Cyanophyceae</taxon>
        <taxon>Nostocales</taxon>
        <taxon>Aphanizomenonaceae</taxon>
        <taxon>Dolichospermum</taxon>
    </lineage>
</organism>
<evidence type="ECO:0000313" key="3">
    <source>
        <dbReference type="Proteomes" id="UP000299367"/>
    </source>
</evidence>
<evidence type="ECO:0000313" key="2">
    <source>
        <dbReference type="EMBL" id="GCL42831.1"/>
    </source>
</evidence>
<protein>
    <submittedName>
        <fullName evidence="2">Uncharacterized protein</fullName>
    </submittedName>
</protein>
<proteinExistence type="predicted"/>
<feature type="transmembrane region" description="Helical" evidence="1">
    <location>
        <begin position="26"/>
        <end position="44"/>
    </location>
</feature>
<dbReference type="AlphaFoldDB" id="A0A480AID8"/>
<comment type="caution">
    <text evidence="2">The sequence shown here is derived from an EMBL/GenBank/DDBJ whole genome shotgun (WGS) entry which is preliminary data.</text>
</comment>
<evidence type="ECO:0000256" key="1">
    <source>
        <dbReference type="SAM" id="Phobius"/>
    </source>
</evidence>
<dbReference type="Proteomes" id="UP000299367">
    <property type="component" value="Unassembled WGS sequence"/>
</dbReference>
<dbReference type="EMBL" id="BJCF01000028">
    <property type="protein sequence ID" value="GCL42831.1"/>
    <property type="molecule type" value="Genomic_DNA"/>
</dbReference>
<sequence>MNHKKINPIKSNFLQRRYGVSLGRRYVLAAAGVMLLSVFSYSSANIRN</sequence>
<gene>
    <name evidence="2" type="ORF">NIES80_25390</name>
</gene>
<keyword evidence="1" id="KW-0472">Membrane</keyword>
<keyword evidence="1" id="KW-0812">Transmembrane</keyword>
<name>A0A480AID8_9CYAN</name>
<accession>A0A480AID8</accession>
<keyword evidence="1" id="KW-1133">Transmembrane helix</keyword>
<reference evidence="3" key="1">
    <citation type="submission" date="2019-02" db="EMBL/GenBank/DDBJ databases">
        <title>Draft genome sequence of Dolichospermum planctonicum NIES-80.</title>
        <authorList>
            <person name="Yamaguchi H."/>
            <person name="Suzuki S."/>
            <person name="Kawachi M."/>
        </authorList>
    </citation>
    <scope>NUCLEOTIDE SEQUENCE [LARGE SCALE GENOMIC DNA]</scope>
    <source>
        <strain evidence="3">NIES-80</strain>
    </source>
</reference>